<dbReference type="RefSeq" id="WP_099081962.1">
    <property type="nucleotide sequence ID" value="NZ_AWQQ01000007.1"/>
</dbReference>
<proteinExistence type="predicted"/>
<evidence type="ECO:0000313" key="3">
    <source>
        <dbReference type="EMBL" id="PHJ39840.1"/>
    </source>
</evidence>
<accession>A0A2C6LML1</accession>
<dbReference type="InterPro" id="IPR027954">
    <property type="entry name" value="Transcobalamin-like_C"/>
</dbReference>
<dbReference type="Proteomes" id="UP000222564">
    <property type="component" value="Unassembled WGS sequence"/>
</dbReference>
<dbReference type="AlphaFoldDB" id="A0A2C6LML1"/>
<dbReference type="Pfam" id="PF14478">
    <property type="entry name" value="DUF4430"/>
    <property type="match status" value="1"/>
</dbReference>
<keyword evidence="4" id="KW-1185">Reference proteome</keyword>
<comment type="caution">
    <text evidence="3">The sequence shown here is derived from an EMBL/GenBank/DDBJ whole genome shotgun (WGS) entry which is preliminary data.</text>
</comment>
<evidence type="ECO:0000259" key="2">
    <source>
        <dbReference type="Pfam" id="PF14478"/>
    </source>
</evidence>
<dbReference type="OrthoDB" id="1947068at2"/>
<feature type="region of interest" description="Disordered" evidence="1">
    <location>
        <begin position="34"/>
        <end position="104"/>
    </location>
</feature>
<organism evidence="3 4">
    <name type="scientific">Desulforamulus profundi</name>
    <dbReference type="NCBI Taxonomy" id="1383067"/>
    <lineage>
        <taxon>Bacteria</taxon>
        <taxon>Bacillati</taxon>
        <taxon>Bacillota</taxon>
        <taxon>Clostridia</taxon>
        <taxon>Eubacteriales</taxon>
        <taxon>Peptococcaceae</taxon>
        <taxon>Desulforamulus</taxon>
    </lineage>
</organism>
<evidence type="ECO:0000313" key="4">
    <source>
        <dbReference type="Proteomes" id="UP000222564"/>
    </source>
</evidence>
<feature type="domain" description="Transcobalamin-like C-terminal" evidence="2">
    <location>
        <begin position="140"/>
        <end position="198"/>
    </location>
</feature>
<feature type="compositionally biased region" description="Polar residues" evidence="1">
    <location>
        <begin position="78"/>
        <end position="104"/>
    </location>
</feature>
<sequence length="200" mass="20981">MKRKLIYIVLFLAILAGIMGPAIYTDKISSHNQAAERSASGESVGSTTGGQTSPASTSAQSTGPQVDNDLAAKDKTVPKSNPSCTAGQDSTMPEQKPTGMSSANVQENGCVVGIAVVGMNGELLYSPGNVTVTHKNVWDVTALGALDATGLPYTMSTRWSGFVEAIAGQRNKGQSGWMYMVNNEIPMVAADQKPVKKEIK</sequence>
<dbReference type="Gene3D" id="2.170.130.30">
    <property type="match status" value="1"/>
</dbReference>
<evidence type="ECO:0000256" key="1">
    <source>
        <dbReference type="SAM" id="MobiDB-lite"/>
    </source>
</evidence>
<feature type="compositionally biased region" description="Low complexity" evidence="1">
    <location>
        <begin position="50"/>
        <end position="64"/>
    </location>
</feature>
<protein>
    <recommendedName>
        <fullName evidence="2">Transcobalamin-like C-terminal domain-containing protein</fullName>
    </recommendedName>
</protein>
<reference evidence="3 4" key="1">
    <citation type="submission" date="2013-09" db="EMBL/GenBank/DDBJ databases">
        <title>Biodegradation of hydrocarbons in the deep terrestrial subsurface : characterization of a microbial consortium composed of two Desulfotomaculum species originating from a deep geological formation.</title>
        <authorList>
            <person name="Aullo T."/>
            <person name="Berlendis S."/>
            <person name="Lascourreges J.-F."/>
            <person name="Dessort D."/>
            <person name="Saint-Laurent S."/>
            <person name="Schraauwers B."/>
            <person name="Mas J."/>
            <person name="Magot M."/>
            <person name="Ranchou-Peyruse A."/>
        </authorList>
    </citation>
    <scope>NUCLEOTIDE SEQUENCE [LARGE SCALE GENOMIC DNA]</scope>
    <source>
        <strain evidence="3 4">Bs107</strain>
    </source>
</reference>
<feature type="compositionally biased region" description="Polar residues" evidence="1">
    <location>
        <begin position="34"/>
        <end position="46"/>
    </location>
</feature>
<dbReference type="EMBL" id="AWQQ01000007">
    <property type="protein sequence ID" value="PHJ39840.1"/>
    <property type="molecule type" value="Genomic_DNA"/>
</dbReference>
<name>A0A2C6LML1_9FIRM</name>
<gene>
    <name evidence="3" type="ORF">P378_01070</name>
</gene>